<dbReference type="SUPFAM" id="SSF51004">
    <property type="entry name" value="C-terminal (heme d1) domain of cytochrome cd1-nitrite reductase"/>
    <property type="match status" value="1"/>
</dbReference>
<dbReference type="Gene3D" id="2.130.10.10">
    <property type="entry name" value="YVTN repeat-like/Quinoprotein amine dehydrogenase"/>
    <property type="match status" value="1"/>
</dbReference>
<dbReference type="GO" id="GO:0016787">
    <property type="term" value="F:hydrolase activity"/>
    <property type="evidence" value="ECO:0007669"/>
    <property type="project" value="UniProtKB-KW"/>
</dbReference>
<evidence type="ECO:0000313" key="5">
    <source>
        <dbReference type="Proteomes" id="UP001409291"/>
    </source>
</evidence>
<feature type="signal peptide" evidence="3">
    <location>
        <begin position="1"/>
        <end position="18"/>
    </location>
</feature>
<name>A0ABV0BTT7_9SPHI</name>
<dbReference type="PANTHER" id="PTHR30344:SF1">
    <property type="entry name" value="6-PHOSPHOGLUCONOLACTONASE"/>
    <property type="match status" value="1"/>
</dbReference>
<evidence type="ECO:0000256" key="3">
    <source>
        <dbReference type="SAM" id="SignalP"/>
    </source>
</evidence>
<dbReference type="PANTHER" id="PTHR30344">
    <property type="entry name" value="6-PHOSPHOGLUCONOLACTONASE-RELATED"/>
    <property type="match status" value="1"/>
</dbReference>
<dbReference type="Pfam" id="PF10282">
    <property type="entry name" value="Lactonase"/>
    <property type="match status" value="1"/>
</dbReference>
<protein>
    <submittedName>
        <fullName evidence="4">Lactonase family protein</fullName>
        <ecNumber evidence="4">3.1.1.-</ecNumber>
    </submittedName>
</protein>
<dbReference type="InterPro" id="IPR019405">
    <property type="entry name" value="Lactonase_7-beta_prop"/>
</dbReference>
<evidence type="ECO:0000256" key="2">
    <source>
        <dbReference type="ARBA" id="ARBA00022526"/>
    </source>
</evidence>
<gene>
    <name evidence="4" type="ORF">ABE541_06780</name>
</gene>
<evidence type="ECO:0000313" key="4">
    <source>
        <dbReference type="EMBL" id="MEN5376959.1"/>
    </source>
</evidence>
<comment type="similarity">
    <text evidence="1">Belongs to the cycloisomerase 2 family.</text>
</comment>
<dbReference type="Proteomes" id="UP001409291">
    <property type="component" value="Unassembled WGS sequence"/>
</dbReference>
<proteinExistence type="inferred from homology"/>
<dbReference type="InterPro" id="IPR015943">
    <property type="entry name" value="WD40/YVTN_repeat-like_dom_sf"/>
</dbReference>
<feature type="chain" id="PRO_5046985831" evidence="3">
    <location>
        <begin position="19"/>
        <end position="364"/>
    </location>
</feature>
<dbReference type="EMBL" id="JBDJNQ010000002">
    <property type="protein sequence ID" value="MEN5376959.1"/>
    <property type="molecule type" value="Genomic_DNA"/>
</dbReference>
<keyword evidence="2" id="KW-0119">Carbohydrate metabolism</keyword>
<sequence>MKKIILFILTCFPFFGWSQNISMFVGTYTSNTESKGIYAFDFNVKTGEIVLVSTTPLVDPSFLARKDNILYAVSEQGNNKGSLTAYSYNKGKFTILNTVPTKGDAPCHVSVSPYKNLITASNYSGGSFVLYGLEPNGVIGNLKDFVQHEGKGVDKARQEGPHVHSAFFSKKGNELFVQDLGLDQISIYKLIDPKSKDVKLGTDPAEVFSSAGGGPRHIAFDKKEKRMYVVLEMTADIAVYKRDGQDWLFDQSVNINPDGFTGKNGAADIKVSPDGKFLYASNRGDANTIGIFAIAKDGKLTKIANQGTSGKGPRNFNFSPDGKFLLVANQTSNQIITFSRDEKTGLLKETGKPLRVPAPVCIIF</sequence>
<evidence type="ECO:0000256" key="1">
    <source>
        <dbReference type="ARBA" id="ARBA00005564"/>
    </source>
</evidence>
<dbReference type="InterPro" id="IPR011048">
    <property type="entry name" value="Haem_d1_sf"/>
</dbReference>
<dbReference type="EC" id="3.1.1.-" evidence="4"/>
<accession>A0ABV0BTT7</accession>
<organism evidence="4 5">
    <name type="scientific">Sphingobacterium kitahiroshimense</name>
    <dbReference type="NCBI Taxonomy" id="470446"/>
    <lineage>
        <taxon>Bacteria</taxon>
        <taxon>Pseudomonadati</taxon>
        <taxon>Bacteroidota</taxon>
        <taxon>Sphingobacteriia</taxon>
        <taxon>Sphingobacteriales</taxon>
        <taxon>Sphingobacteriaceae</taxon>
        <taxon>Sphingobacterium</taxon>
    </lineage>
</organism>
<comment type="caution">
    <text evidence="4">The sequence shown here is derived from an EMBL/GenBank/DDBJ whole genome shotgun (WGS) entry which is preliminary data.</text>
</comment>
<dbReference type="InterPro" id="IPR050282">
    <property type="entry name" value="Cycloisomerase_2"/>
</dbReference>
<keyword evidence="3" id="KW-0732">Signal</keyword>
<keyword evidence="5" id="KW-1185">Reference proteome</keyword>
<keyword evidence="4" id="KW-0378">Hydrolase</keyword>
<dbReference type="RefSeq" id="WP_346580979.1">
    <property type="nucleotide sequence ID" value="NZ_JBDJLH010000003.1"/>
</dbReference>
<reference evidence="4 5" key="1">
    <citation type="submission" date="2024-04" db="EMBL/GenBank/DDBJ databases">
        <title>WGS of bacteria from Torrens River.</title>
        <authorList>
            <person name="Wyrsch E.R."/>
            <person name="Drigo B."/>
        </authorList>
    </citation>
    <scope>NUCLEOTIDE SEQUENCE [LARGE SCALE GENOMIC DNA]</scope>
    <source>
        <strain evidence="4 5">TWI391</strain>
    </source>
</reference>
<keyword evidence="2" id="KW-0313">Glucose metabolism</keyword>